<dbReference type="AlphaFoldDB" id="A0A5C1A8C8"/>
<accession>A0A5C1A8C8</accession>
<keyword evidence="8" id="KW-1185">Reference proteome</keyword>
<dbReference type="KEGG" id="lrs:PX52LOC_01905"/>
<evidence type="ECO:0000256" key="4">
    <source>
        <dbReference type="ARBA" id="ARBA00023125"/>
    </source>
</evidence>
<evidence type="ECO:0000313" key="8">
    <source>
        <dbReference type="Proteomes" id="UP000324974"/>
    </source>
</evidence>
<dbReference type="SUPFAM" id="SSF88946">
    <property type="entry name" value="Sigma2 domain of RNA polymerase sigma factors"/>
    <property type="match status" value="1"/>
</dbReference>
<evidence type="ECO:0000256" key="6">
    <source>
        <dbReference type="SAM" id="MobiDB-lite"/>
    </source>
</evidence>
<dbReference type="PANTHER" id="PTHR43133:SF8">
    <property type="entry name" value="RNA POLYMERASE SIGMA FACTOR HI_1459-RELATED"/>
    <property type="match status" value="1"/>
</dbReference>
<evidence type="ECO:0000256" key="1">
    <source>
        <dbReference type="ARBA" id="ARBA00010641"/>
    </source>
</evidence>
<evidence type="ECO:0000313" key="7">
    <source>
        <dbReference type="EMBL" id="QEL15000.1"/>
    </source>
</evidence>
<dbReference type="RefSeq" id="WP_149109852.1">
    <property type="nucleotide sequence ID" value="NZ_CP042425.1"/>
</dbReference>
<evidence type="ECO:0000256" key="5">
    <source>
        <dbReference type="ARBA" id="ARBA00023163"/>
    </source>
</evidence>
<dbReference type="InterPro" id="IPR039425">
    <property type="entry name" value="RNA_pol_sigma-70-like"/>
</dbReference>
<dbReference type="GO" id="GO:0006352">
    <property type="term" value="P:DNA-templated transcription initiation"/>
    <property type="evidence" value="ECO:0007669"/>
    <property type="project" value="InterPro"/>
</dbReference>
<keyword evidence="3" id="KW-0731">Sigma factor</keyword>
<dbReference type="Gene3D" id="1.10.1740.10">
    <property type="match status" value="1"/>
</dbReference>
<dbReference type="SUPFAM" id="SSF88659">
    <property type="entry name" value="Sigma3 and sigma4 domains of RNA polymerase sigma factors"/>
    <property type="match status" value="1"/>
</dbReference>
<dbReference type="Proteomes" id="UP000324974">
    <property type="component" value="Chromosome"/>
</dbReference>
<reference evidence="8" key="1">
    <citation type="submission" date="2019-08" db="EMBL/GenBank/DDBJ databases">
        <title>Limnoglobus roseus gen. nov., sp. nov., a novel freshwater planctomycete with a giant genome from the family Gemmataceae.</title>
        <authorList>
            <person name="Kulichevskaya I.S."/>
            <person name="Naumoff D.G."/>
            <person name="Miroshnikov K."/>
            <person name="Ivanova A."/>
            <person name="Philippov D.A."/>
            <person name="Hakobyan A."/>
            <person name="Rijpstra I.C."/>
            <person name="Sinninghe Damste J.S."/>
            <person name="Liesack W."/>
            <person name="Dedysh S.N."/>
        </authorList>
    </citation>
    <scope>NUCLEOTIDE SEQUENCE [LARGE SCALE GENOMIC DNA]</scope>
    <source>
        <strain evidence="8">PX52</strain>
    </source>
</reference>
<keyword evidence="2" id="KW-0805">Transcription regulation</keyword>
<feature type="region of interest" description="Disordered" evidence="6">
    <location>
        <begin position="95"/>
        <end position="116"/>
    </location>
</feature>
<evidence type="ECO:0000256" key="2">
    <source>
        <dbReference type="ARBA" id="ARBA00023015"/>
    </source>
</evidence>
<feature type="compositionally biased region" description="Pro residues" evidence="6">
    <location>
        <begin position="100"/>
        <end position="111"/>
    </location>
</feature>
<dbReference type="InterPro" id="IPR013324">
    <property type="entry name" value="RNA_pol_sigma_r3/r4-like"/>
</dbReference>
<name>A0A5C1A8C8_9BACT</name>
<keyword evidence="5" id="KW-0804">Transcription</keyword>
<dbReference type="InterPro" id="IPR036388">
    <property type="entry name" value="WH-like_DNA-bd_sf"/>
</dbReference>
<dbReference type="GO" id="GO:0003677">
    <property type="term" value="F:DNA binding"/>
    <property type="evidence" value="ECO:0007669"/>
    <property type="project" value="UniProtKB-KW"/>
</dbReference>
<dbReference type="InterPro" id="IPR013325">
    <property type="entry name" value="RNA_pol_sigma_r2"/>
</dbReference>
<dbReference type="EMBL" id="CP042425">
    <property type="protein sequence ID" value="QEL15000.1"/>
    <property type="molecule type" value="Genomic_DNA"/>
</dbReference>
<organism evidence="7 8">
    <name type="scientific">Limnoglobus roseus</name>
    <dbReference type="NCBI Taxonomy" id="2598579"/>
    <lineage>
        <taxon>Bacteria</taxon>
        <taxon>Pseudomonadati</taxon>
        <taxon>Planctomycetota</taxon>
        <taxon>Planctomycetia</taxon>
        <taxon>Gemmatales</taxon>
        <taxon>Gemmataceae</taxon>
        <taxon>Limnoglobus</taxon>
    </lineage>
</organism>
<sequence>MTPDPPEPLDDLLAKASGGDAAALERLVRRYEPRLRLAARALLRPHLRHRLDSIDLVQSVHRALLPGLRGGRYTFDTEDRLIGLAVTVLRHKFQRAAKPRPVPPEPPPPATPEQHAEAEDLYRRMWATLDGTDQRLLELCRRELTAAEMAQELGTTAAIVRARLSRLRQRLREAGVHLD</sequence>
<dbReference type="Gene3D" id="1.10.10.10">
    <property type="entry name" value="Winged helix-like DNA-binding domain superfamily/Winged helix DNA-binding domain"/>
    <property type="match status" value="1"/>
</dbReference>
<evidence type="ECO:0000256" key="3">
    <source>
        <dbReference type="ARBA" id="ARBA00023082"/>
    </source>
</evidence>
<comment type="similarity">
    <text evidence="1">Belongs to the sigma-70 factor family. ECF subfamily.</text>
</comment>
<proteinExistence type="inferred from homology"/>
<dbReference type="PANTHER" id="PTHR43133">
    <property type="entry name" value="RNA POLYMERASE ECF-TYPE SIGMA FACTO"/>
    <property type="match status" value="1"/>
</dbReference>
<dbReference type="OrthoDB" id="284618at2"/>
<protein>
    <submittedName>
        <fullName evidence="7">Sigma-70 family RNA polymerase sigma factor</fullName>
    </submittedName>
</protein>
<dbReference type="GO" id="GO:0016987">
    <property type="term" value="F:sigma factor activity"/>
    <property type="evidence" value="ECO:0007669"/>
    <property type="project" value="UniProtKB-KW"/>
</dbReference>
<gene>
    <name evidence="7" type="ORF">PX52LOC_01905</name>
</gene>
<keyword evidence="4" id="KW-0238">DNA-binding</keyword>